<evidence type="ECO:0000256" key="2">
    <source>
        <dbReference type="SAM" id="Phobius"/>
    </source>
</evidence>
<comment type="caution">
    <text evidence="4">The sequence shown here is derived from an EMBL/GenBank/DDBJ whole genome shotgun (WGS) entry which is preliminary data.</text>
</comment>
<dbReference type="SUPFAM" id="SSF160544">
    <property type="entry name" value="EscU C-terminal domain-like"/>
    <property type="match status" value="1"/>
</dbReference>
<dbReference type="EMBL" id="JACGWW010000007">
    <property type="protein sequence ID" value="MBA8814731.1"/>
    <property type="molecule type" value="Genomic_DNA"/>
</dbReference>
<dbReference type="AlphaFoldDB" id="A0A7W3JKU5"/>
<evidence type="ECO:0000313" key="5">
    <source>
        <dbReference type="Proteomes" id="UP000321154"/>
    </source>
</evidence>
<name>A0A7W3JKU5_9MICO</name>
<dbReference type="PANTHER" id="PTHR30531">
    <property type="entry name" value="FLAGELLAR BIOSYNTHETIC PROTEIN FLHB"/>
    <property type="match status" value="1"/>
</dbReference>
<sequence length="417" mass="43561">MADDSGERSEDATQKRMKEVHSKGQLSRSQDLSAWLGVGAAAVMIPTTIQRGAEAGTDQLFSIGQAIRHPDAQTVVTLLGDGVGSVAATIGPMLAVVGVVVLITAVVQGGVHIKRMTGSYQQFNLINGLKTTFGGQALWNGAKALIKTAVVGLVLWFAVQGLMPVLMSGGGLSVSALIEEASSGTAVLLQAAVVAGLVLAAADVFVVMRRNRKKTRMTKKEVKDENKSTDGDPLVKSQRRSRQLAMSRNRMMASIADADVVMVNPTDYAVAIRYEPGRSAPRVVAKGAGSVAARIRERAEADGVPLVQDVPLTRALHASCGLGDEIPVDLYTPVARVLTFVMALRARGSSAVTGTHVNPRPTTPDEVAAVLAPGSLEAEAVPQRLRTARDPDSRPAPPGQLAPARPAPRPSATGGTA</sequence>
<evidence type="ECO:0000313" key="6">
    <source>
        <dbReference type="Proteomes" id="UP000522688"/>
    </source>
</evidence>
<feature type="transmembrane region" description="Helical" evidence="2">
    <location>
        <begin position="86"/>
        <end position="107"/>
    </location>
</feature>
<dbReference type="OrthoDB" id="9807950at2"/>
<gene>
    <name evidence="4" type="ORF">FB463_003006</name>
    <name evidence="3" type="ORF">FFA01_08350</name>
</gene>
<dbReference type="Gene3D" id="3.40.1690.10">
    <property type="entry name" value="secretion proteins EscU"/>
    <property type="match status" value="1"/>
</dbReference>
<keyword evidence="2" id="KW-1133">Transmembrane helix</keyword>
<evidence type="ECO:0000256" key="1">
    <source>
        <dbReference type="SAM" id="MobiDB-lite"/>
    </source>
</evidence>
<dbReference type="GO" id="GO:0005886">
    <property type="term" value="C:plasma membrane"/>
    <property type="evidence" value="ECO:0007669"/>
    <property type="project" value="TreeGrafter"/>
</dbReference>
<feature type="region of interest" description="Disordered" evidence="1">
    <location>
        <begin position="1"/>
        <end position="25"/>
    </location>
</feature>
<organism evidence="4 6">
    <name type="scientific">Frigoribacterium faeni</name>
    <dbReference type="NCBI Taxonomy" id="145483"/>
    <lineage>
        <taxon>Bacteria</taxon>
        <taxon>Bacillati</taxon>
        <taxon>Actinomycetota</taxon>
        <taxon>Actinomycetes</taxon>
        <taxon>Micrococcales</taxon>
        <taxon>Microbacteriaceae</taxon>
        <taxon>Frigoribacterium</taxon>
    </lineage>
</organism>
<keyword evidence="4" id="KW-0282">Flagellum</keyword>
<feature type="region of interest" description="Disordered" evidence="1">
    <location>
        <begin position="215"/>
        <end position="238"/>
    </location>
</feature>
<feature type="compositionally biased region" description="Basic and acidic residues" evidence="1">
    <location>
        <begin position="1"/>
        <end position="22"/>
    </location>
</feature>
<dbReference type="RefSeq" id="WP_146853312.1">
    <property type="nucleotide sequence ID" value="NZ_BAAAHR010000003.1"/>
</dbReference>
<dbReference type="Proteomes" id="UP000522688">
    <property type="component" value="Unassembled WGS sequence"/>
</dbReference>
<evidence type="ECO:0000313" key="3">
    <source>
        <dbReference type="EMBL" id="GEK82526.1"/>
    </source>
</evidence>
<protein>
    <submittedName>
        <fullName evidence="3">Flagellar biosynthesis protein FlhB</fullName>
    </submittedName>
    <submittedName>
        <fullName evidence="4">Flagellar biosynthetic protein FlhB</fullName>
    </submittedName>
</protein>
<dbReference type="Pfam" id="PF01312">
    <property type="entry name" value="Bac_export_2"/>
    <property type="match status" value="1"/>
</dbReference>
<reference evidence="3 5" key="1">
    <citation type="submission" date="2019-07" db="EMBL/GenBank/DDBJ databases">
        <title>Whole genome shotgun sequence of Frigoribacterium faeni NBRC 103066.</title>
        <authorList>
            <person name="Hosoyama A."/>
            <person name="Uohara A."/>
            <person name="Ohji S."/>
            <person name="Ichikawa N."/>
        </authorList>
    </citation>
    <scope>NUCLEOTIDE SEQUENCE [LARGE SCALE GENOMIC DNA]</scope>
    <source>
        <strain evidence="3 5">NBRC 103066</strain>
    </source>
</reference>
<proteinExistence type="predicted"/>
<accession>A0A7W3JKU5</accession>
<dbReference type="PRINTS" id="PR00950">
    <property type="entry name" value="TYPE3IMSPROT"/>
</dbReference>
<dbReference type="GO" id="GO:0009306">
    <property type="term" value="P:protein secretion"/>
    <property type="evidence" value="ECO:0007669"/>
    <property type="project" value="InterPro"/>
</dbReference>
<keyword evidence="5" id="KW-1185">Reference proteome</keyword>
<feature type="compositionally biased region" description="Pro residues" evidence="1">
    <location>
        <begin position="394"/>
        <end position="409"/>
    </location>
</feature>
<dbReference type="PANTHER" id="PTHR30531:SF12">
    <property type="entry name" value="FLAGELLAR BIOSYNTHETIC PROTEIN FLHB"/>
    <property type="match status" value="1"/>
</dbReference>
<feature type="transmembrane region" description="Helical" evidence="2">
    <location>
        <begin position="187"/>
        <end position="208"/>
    </location>
</feature>
<dbReference type="EMBL" id="BJUV01000006">
    <property type="protein sequence ID" value="GEK82526.1"/>
    <property type="molecule type" value="Genomic_DNA"/>
</dbReference>
<dbReference type="InterPro" id="IPR006135">
    <property type="entry name" value="T3SS_substrate_exporter"/>
</dbReference>
<feature type="transmembrane region" description="Helical" evidence="2">
    <location>
        <begin position="144"/>
        <end position="167"/>
    </location>
</feature>
<feature type="compositionally biased region" description="Basic and acidic residues" evidence="1">
    <location>
        <begin position="218"/>
        <end position="230"/>
    </location>
</feature>
<feature type="region of interest" description="Disordered" evidence="1">
    <location>
        <begin position="373"/>
        <end position="417"/>
    </location>
</feature>
<evidence type="ECO:0000313" key="4">
    <source>
        <dbReference type="EMBL" id="MBA8814731.1"/>
    </source>
</evidence>
<dbReference type="Proteomes" id="UP000321154">
    <property type="component" value="Unassembled WGS sequence"/>
</dbReference>
<keyword evidence="2" id="KW-0812">Transmembrane</keyword>
<keyword evidence="4" id="KW-0966">Cell projection</keyword>
<keyword evidence="2" id="KW-0472">Membrane</keyword>
<reference evidence="4 6" key="2">
    <citation type="submission" date="2020-07" db="EMBL/GenBank/DDBJ databases">
        <title>Sequencing the genomes of 1000 actinobacteria strains.</title>
        <authorList>
            <person name="Klenk H.-P."/>
        </authorList>
    </citation>
    <scope>NUCLEOTIDE SEQUENCE [LARGE SCALE GENOMIC DNA]</scope>
    <source>
        <strain evidence="4 6">DSM 10309</strain>
    </source>
</reference>
<keyword evidence="4" id="KW-0969">Cilium</keyword>
<dbReference type="InterPro" id="IPR029025">
    <property type="entry name" value="T3SS_substrate_exporter_C"/>
</dbReference>